<feature type="transmembrane region" description="Helical" evidence="1">
    <location>
        <begin position="134"/>
        <end position="156"/>
    </location>
</feature>
<keyword evidence="1" id="KW-1133">Transmembrane helix</keyword>
<dbReference type="Pfam" id="PF11141">
    <property type="entry name" value="DUF2914"/>
    <property type="match status" value="1"/>
</dbReference>
<evidence type="ECO:0000259" key="2">
    <source>
        <dbReference type="Pfam" id="PF11141"/>
    </source>
</evidence>
<dbReference type="Proteomes" id="UP000177152">
    <property type="component" value="Unassembled WGS sequence"/>
</dbReference>
<dbReference type="EMBL" id="MHQC01000022">
    <property type="protein sequence ID" value="OGZ94905.1"/>
    <property type="molecule type" value="Genomic_DNA"/>
</dbReference>
<organism evidence="3 4">
    <name type="scientific">Candidatus Sungbacteria bacterium RIFCSPHIGHO2_01_FULL_47_32</name>
    <dbReference type="NCBI Taxonomy" id="1802264"/>
    <lineage>
        <taxon>Bacteria</taxon>
        <taxon>Candidatus Sungiibacteriota</taxon>
    </lineage>
</organism>
<accession>A0A1G2K6A3</accession>
<keyword evidence="1" id="KW-0812">Transmembrane</keyword>
<feature type="transmembrane region" description="Helical" evidence="1">
    <location>
        <begin position="162"/>
        <end position="182"/>
    </location>
</feature>
<feature type="transmembrane region" description="Helical" evidence="1">
    <location>
        <begin position="43"/>
        <end position="62"/>
    </location>
</feature>
<feature type="transmembrane region" description="Helical" evidence="1">
    <location>
        <begin position="194"/>
        <end position="213"/>
    </location>
</feature>
<keyword evidence="1" id="KW-0472">Membrane</keyword>
<comment type="caution">
    <text evidence="3">The sequence shown here is derived from an EMBL/GenBank/DDBJ whole genome shotgun (WGS) entry which is preliminary data.</text>
</comment>
<sequence length="361" mass="41564">MFSKKLKDLYGLYERRISPIAFIFGFLWDNFTLVRIDLLYDNIVLLFHLTVACSAIILTNAYDAGRFRNKIPQETAEVLLPFLMQFSFGGLFSAFFVFYSRSGSLLTSWPFLLFIAILLLGNERFHNRYFRLTFHLSVFFVVLFSYLIFAIPIILGAMGTKIFLLSGGAGIALITIFIFLLWRVTPQRFLCSWKMILISIGGIYLAFNILYFTNVIPPIPLAMKELGVYHSVAKNDSTYSLQYEPARWFESFISNPVFHRAGSVPVFVYGAVFAPTRLTSNIFHRWSYYDEKLTAWVETDRLPFQIVGGRSEGYRGYTMKYGVSTGMWRVDVITEQEQIIGRITFTIVQADSTPNLQTDIR</sequence>
<evidence type="ECO:0000313" key="4">
    <source>
        <dbReference type="Proteomes" id="UP000177152"/>
    </source>
</evidence>
<name>A0A1G2K6A3_9BACT</name>
<feature type="transmembrane region" description="Helical" evidence="1">
    <location>
        <begin position="105"/>
        <end position="122"/>
    </location>
</feature>
<evidence type="ECO:0000256" key="1">
    <source>
        <dbReference type="SAM" id="Phobius"/>
    </source>
</evidence>
<evidence type="ECO:0000313" key="3">
    <source>
        <dbReference type="EMBL" id="OGZ94905.1"/>
    </source>
</evidence>
<dbReference type="InterPro" id="IPR022606">
    <property type="entry name" value="DUF2914"/>
</dbReference>
<proteinExistence type="predicted"/>
<protein>
    <recommendedName>
        <fullName evidence="2">DUF2914 domain-containing protein</fullName>
    </recommendedName>
</protein>
<gene>
    <name evidence="3" type="ORF">A2633_04830</name>
</gene>
<reference evidence="3 4" key="1">
    <citation type="journal article" date="2016" name="Nat. Commun.">
        <title>Thousands of microbial genomes shed light on interconnected biogeochemical processes in an aquifer system.</title>
        <authorList>
            <person name="Anantharaman K."/>
            <person name="Brown C.T."/>
            <person name="Hug L.A."/>
            <person name="Sharon I."/>
            <person name="Castelle C.J."/>
            <person name="Probst A.J."/>
            <person name="Thomas B.C."/>
            <person name="Singh A."/>
            <person name="Wilkins M.J."/>
            <person name="Karaoz U."/>
            <person name="Brodie E.L."/>
            <person name="Williams K.H."/>
            <person name="Hubbard S.S."/>
            <person name="Banfield J.F."/>
        </authorList>
    </citation>
    <scope>NUCLEOTIDE SEQUENCE [LARGE SCALE GENOMIC DNA]</scope>
</reference>
<feature type="domain" description="DUF2914" evidence="2">
    <location>
        <begin position="281"/>
        <end position="347"/>
    </location>
</feature>
<feature type="transmembrane region" description="Helical" evidence="1">
    <location>
        <begin position="12"/>
        <end position="31"/>
    </location>
</feature>
<dbReference type="AlphaFoldDB" id="A0A1G2K6A3"/>
<feature type="transmembrane region" description="Helical" evidence="1">
    <location>
        <begin position="78"/>
        <end position="99"/>
    </location>
</feature>